<evidence type="ECO:0000313" key="1">
    <source>
        <dbReference type="EMBL" id="MFC4244742.1"/>
    </source>
</evidence>
<proteinExistence type="predicted"/>
<protein>
    <recommendedName>
        <fullName evidence="3">DUF2188 domain-containing protein</fullName>
    </recommendedName>
</protein>
<reference evidence="2" key="1">
    <citation type="journal article" date="2019" name="Int. J. Syst. Evol. Microbiol.">
        <title>The Global Catalogue of Microorganisms (GCM) 10K type strain sequencing project: providing services to taxonomists for standard genome sequencing and annotation.</title>
        <authorList>
            <consortium name="The Broad Institute Genomics Platform"/>
            <consortium name="The Broad Institute Genome Sequencing Center for Infectious Disease"/>
            <person name="Wu L."/>
            <person name="Ma J."/>
        </authorList>
    </citation>
    <scope>NUCLEOTIDE SEQUENCE [LARGE SCALE GENOMIC DNA]</scope>
    <source>
        <strain evidence="2">CGMCC 1.10363</strain>
    </source>
</reference>
<dbReference type="RefSeq" id="WP_390230763.1">
    <property type="nucleotide sequence ID" value="NZ_JBHSCN010000006.1"/>
</dbReference>
<keyword evidence="2" id="KW-1185">Reference proteome</keyword>
<accession>A0ABV8Q9W0</accession>
<evidence type="ECO:0008006" key="3">
    <source>
        <dbReference type="Google" id="ProtNLM"/>
    </source>
</evidence>
<name>A0ABV8Q9W0_9MICO</name>
<comment type="caution">
    <text evidence="1">The sequence shown here is derived from an EMBL/GenBank/DDBJ whole genome shotgun (WGS) entry which is preliminary data.</text>
</comment>
<dbReference type="Proteomes" id="UP001595900">
    <property type="component" value="Unassembled WGS sequence"/>
</dbReference>
<evidence type="ECO:0000313" key="2">
    <source>
        <dbReference type="Proteomes" id="UP001595900"/>
    </source>
</evidence>
<gene>
    <name evidence="1" type="ORF">ACFOYW_15315</name>
</gene>
<dbReference type="EMBL" id="JBHSCN010000006">
    <property type="protein sequence ID" value="MFC4244742.1"/>
    <property type="molecule type" value="Genomic_DNA"/>
</dbReference>
<organism evidence="1 2">
    <name type="scientific">Gryllotalpicola reticulitermitis</name>
    <dbReference type="NCBI Taxonomy" id="1184153"/>
    <lineage>
        <taxon>Bacteria</taxon>
        <taxon>Bacillati</taxon>
        <taxon>Actinomycetota</taxon>
        <taxon>Actinomycetes</taxon>
        <taxon>Micrococcales</taxon>
        <taxon>Microbacteriaceae</taxon>
        <taxon>Gryllotalpicola</taxon>
    </lineage>
</organism>
<sequence>MSAALSFWRSYDKHGHAFYSATVRGTGSTIAIAQESAAAFALELNGTRLSTHARLADAKRAADALALRVTAEHHDRMIREGVMPPEMFEC</sequence>